<dbReference type="Proteomes" id="UP001165289">
    <property type="component" value="Unassembled WGS sequence"/>
</dbReference>
<dbReference type="GO" id="GO:0005840">
    <property type="term" value="C:ribosome"/>
    <property type="evidence" value="ECO:0007669"/>
    <property type="project" value="UniProtKB-KW"/>
</dbReference>
<comment type="caution">
    <text evidence="8">The sequence shown here is derived from an EMBL/GenBank/DDBJ whole genome shotgun (WGS) entry which is preliminary data.</text>
</comment>
<reference evidence="8 9" key="1">
    <citation type="journal article" date="2023" name="BMC Biol.">
        <title>The compact genome of the sponge Oopsacas minuta (Hexactinellida) is lacking key metazoan core genes.</title>
        <authorList>
            <person name="Santini S."/>
            <person name="Schenkelaars Q."/>
            <person name="Jourda C."/>
            <person name="Duchesne M."/>
            <person name="Belahbib H."/>
            <person name="Rocher C."/>
            <person name="Selva M."/>
            <person name="Riesgo A."/>
            <person name="Vervoort M."/>
            <person name="Leys S.P."/>
            <person name="Kodjabachian L."/>
            <person name="Le Bivic A."/>
            <person name="Borchiellini C."/>
            <person name="Claverie J.M."/>
            <person name="Renard E."/>
        </authorList>
    </citation>
    <scope>NUCLEOTIDE SEQUENCE [LARGE SCALE GENOMIC DNA]</scope>
    <source>
        <strain evidence="8">SPO-2</strain>
    </source>
</reference>
<dbReference type="InterPro" id="IPR029004">
    <property type="entry name" value="Ribosomal_eL28/Mak16"/>
</dbReference>
<evidence type="ECO:0000256" key="1">
    <source>
        <dbReference type="ARBA" id="ARBA00007926"/>
    </source>
</evidence>
<dbReference type="EMBL" id="JAKMXF010000353">
    <property type="protein sequence ID" value="KAI6646799.1"/>
    <property type="molecule type" value="Genomic_DNA"/>
</dbReference>
<protein>
    <recommendedName>
        <fullName evidence="4">Large ribosomal subunit protein eL28</fullName>
    </recommendedName>
    <alternativeName>
        <fullName evidence="5">60S ribosomal protein L28</fullName>
    </alternativeName>
</protein>
<dbReference type="AlphaFoldDB" id="A0AAV7JDA6"/>
<dbReference type="PANTHER" id="PTHR10544">
    <property type="entry name" value="60S RIBOSOMAL PROTEIN L28"/>
    <property type="match status" value="1"/>
</dbReference>
<keyword evidence="2 8" id="KW-0689">Ribosomal protein</keyword>
<dbReference type="GO" id="GO:0006412">
    <property type="term" value="P:translation"/>
    <property type="evidence" value="ECO:0007669"/>
    <property type="project" value="InterPro"/>
</dbReference>
<dbReference type="Gene3D" id="3.30.390.110">
    <property type="match status" value="1"/>
</dbReference>
<evidence type="ECO:0000256" key="6">
    <source>
        <dbReference type="SAM" id="MobiDB-lite"/>
    </source>
</evidence>
<evidence type="ECO:0000313" key="8">
    <source>
        <dbReference type="EMBL" id="KAI6646799.1"/>
    </source>
</evidence>
<feature type="domain" description="Ribosomal eL28/Mak16" evidence="7">
    <location>
        <begin position="5"/>
        <end position="114"/>
    </location>
</feature>
<evidence type="ECO:0000259" key="7">
    <source>
        <dbReference type="Pfam" id="PF01778"/>
    </source>
</evidence>
<dbReference type="GO" id="GO:0003735">
    <property type="term" value="F:structural constituent of ribosome"/>
    <property type="evidence" value="ECO:0007669"/>
    <property type="project" value="InterPro"/>
</dbReference>
<organism evidence="8 9">
    <name type="scientific">Oopsacas minuta</name>
    <dbReference type="NCBI Taxonomy" id="111878"/>
    <lineage>
        <taxon>Eukaryota</taxon>
        <taxon>Metazoa</taxon>
        <taxon>Porifera</taxon>
        <taxon>Hexactinellida</taxon>
        <taxon>Hexasterophora</taxon>
        <taxon>Lyssacinosida</taxon>
        <taxon>Leucopsacidae</taxon>
        <taxon>Oopsacas</taxon>
    </lineage>
</organism>
<keyword evidence="9" id="KW-1185">Reference proteome</keyword>
<dbReference type="GO" id="GO:1990904">
    <property type="term" value="C:ribonucleoprotein complex"/>
    <property type="evidence" value="ECO:0007669"/>
    <property type="project" value="UniProtKB-KW"/>
</dbReference>
<dbReference type="Pfam" id="PF01778">
    <property type="entry name" value="Ribosomal_L28e"/>
    <property type="match status" value="1"/>
</dbReference>
<evidence type="ECO:0000256" key="4">
    <source>
        <dbReference type="ARBA" id="ARBA00035223"/>
    </source>
</evidence>
<keyword evidence="3" id="KW-0687">Ribonucleoprotein</keyword>
<sequence>MSQDVQWSILRRNSKFIVQSGKFRFSKEPNNLTNKHSQKFSGSVPRKTIGIKPHSEGGIVLSLKRPKHSKRPKTMHTRIRLNKNRRAVYKSIRKILKKRHYRPRLTETAVRRACVYLTSQNAGFLKKLNKRKRIEK</sequence>
<dbReference type="InterPro" id="IPR002672">
    <property type="entry name" value="Ribosomal_eL28"/>
</dbReference>
<feature type="compositionally biased region" description="Polar residues" evidence="6">
    <location>
        <begin position="31"/>
        <end position="41"/>
    </location>
</feature>
<evidence type="ECO:0000256" key="2">
    <source>
        <dbReference type="ARBA" id="ARBA00022980"/>
    </source>
</evidence>
<comment type="similarity">
    <text evidence="1">Belongs to the eukaryotic ribosomal protein eL28 family.</text>
</comment>
<proteinExistence type="inferred from homology"/>
<evidence type="ECO:0000313" key="9">
    <source>
        <dbReference type="Proteomes" id="UP001165289"/>
    </source>
</evidence>
<feature type="region of interest" description="Disordered" evidence="6">
    <location>
        <begin position="31"/>
        <end position="56"/>
    </location>
</feature>
<gene>
    <name evidence="8" type="ORF">LOD99_9198</name>
</gene>
<name>A0AAV7JDA6_9METZ</name>
<accession>A0AAV7JDA6</accession>
<evidence type="ECO:0000256" key="5">
    <source>
        <dbReference type="ARBA" id="ARBA00035330"/>
    </source>
</evidence>
<evidence type="ECO:0000256" key="3">
    <source>
        <dbReference type="ARBA" id="ARBA00023274"/>
    </source>
</evidence>